<dbReference type="STRING" id="2070753.A0A3A2ZNU3"/>
<name>A0A3A2ZNU3_9EURO</name>
<sequence length="158" mass="17591">MDKFSIQGPNGHHDCYVSIPARASLAGVKDGSWIRLFQPNVARILAAQLALAVEFMHSQGYVHGDLHLGNILLKLSPSFDDLSIEELYERYGPPEMDPVIHLDGKPLPPGVPSHGIAPIWLREASEDISPEEARILLSDFGEAFRLHESRNTPLIHLW</sequence>
<dbReference type="InterPro" id="IPR011009">
    <property type="entry name" value="Kinase-like_dom_sf"/>
</dbReference>
<dbReference type="Gene3D" id="1.10.510.10">
    <property type="entry name" value="Transferase(Phosphotransferase) domain 1"/>
    <property type="match status" value="1"/>
</dbReference>
<comment type="caution">
    <text evidence="2">The sequence shown here is derived from an EMBL/GenBank/DDBJ whole genome shotgun (WGS) entry which is preliminary data.</text>
</comment>
<dbReference type="InterPro" id="IPR000719">
    <property type="entry name" value="Prot_kinase_dom"/>
</dbReference>
<organism evidence="2 3">
    <name type="scientific">Aspergillus sclerotialis</name>
    <dbReference type="NCBI Taxonomy" id="2070753"/>
    <lineage>
        <taxon>Eukaryota</taxon>
        <taxon>Fungi</taxon>
        <taxon>Dikarya</taxon>
        <taxon>Ascomycota</taxon>
        <taxon>Pezizomycotina</taxon>
        <taxon>Eurotiomycetes</taxon>
        <taxon>Eurotiomycetidae</taxon>
        <taxon>Eurotiales</taxon>
        <taxon>Aspergillaceae</taxon>
        <taxon>Aspergillus</taxon>
        <taxon>Aspergillus subgen. Polypaecilum</taxon>
    </lineage>
</organism>
<evidence type="ECO:0000313" key="3">
    <source>
        <dbReference type="Proteomes" id="UP000266188"/>
    </source>
</evidence>
<keyword evidence="3" id="KW-1185">Reference proteome</keyword>
<dbReference type="GO" id="GO:0005524">
    <property type="term" value="F:ATP binding"/>
    <property type="evidence" value="ECO:0007669"/>
    <property type="project" value="InterPro"/>
</dbReference>
<reference evidence="3" key="1">
    <citation type="submission" date="2017-02" db="EMBL/GenBank/DDBJ databases">
        <authorList>
            <person name="Tafer H."/>
            <person name="Lopandic K."/>
        </authorList>
    </citation>
    <scope>NUCLEOTIDE SEQUENCE [LARGE SCALE GENOMIC DNA]</scope>
    <source>
        <strain evidence="3">CBS 366.77</strain>
    </source>
</reference>
<accession>A0A3A2ZNU3</accession>
<proteinExistence type="predicted"/>
<protein>
    <submittedName>
        <fullName evidence="2">Protein kinase domain protein</fullName>
    </submittedName>
</protein>
<keyword evidence="2" id="KW-0808">Transferase</keyword>
<evidence type="ECO:0000313" key="2">
    <source>
        <dbReference type="EMBL" id="RJE21034.1"/>
    </source>
</evidence>
<dbReference type="SUPFAM" id="SSF56112">
    <property type="entry name" value="Protein kinase-like (PK-like)"/>
    <property type="match status" value="1"/>
</dbReference>
<dbReference type="AlphaFoldDB" id="A0A3A2ZNU3"/>
<keyword evidence="2" id="KW-0418">Kinase</keyword>
<dbReference type="OrthoDB" id="5979581at2759"/>
<evidence type="ECO:0000259" key="1">
    <source>
        <dbReference type="PROSITE" id="PS50011"/>
    </source>
</evidence>
<dbReference type="Proteomes" id="UP000266188">
    <property type="component" value="Unassembled WGS sequence"/>
</dbReference>
<feature type="domain" description="Protein kinase" evidence="1">
    <location>
        <begin position="1"/>
        <end position="158"/>
    </location>
</feature>
<dbReference type="EMBL" id="MVGC01000257">
    <property type="protein sequence ID" value="RJE21034.1"/>
    <property type="molecule type" value="Genomic_DNA"/>
</dbReference>
<gene>
    <name evidence="2" type="ORF">PHISCL_06629</name>
</gene>
<dbReference type="GO" id="GO:0004672">
    <property type="term" value="F:protein kinase activity"/>
    <property type="evidence" value="ECO:0007669"/>
    <property type="project" value="InterPro"/>
</dbReference>
<dbReference type="PROSITE" id="PS50011">
    <property type="entry name" value="PROTEIN_KINASE_DOM"/>
    <property type="match status" value="1"/>
</dbReference>
<dbReference type="Gene3D" id="3.30.200.20">
    <property type="entry name" value="Phosphorylase Kinase, domain 1"/>
    <property type="match status" value="1"/>
</dbReference>